<keyword evidence="1" id="KW-0677">Repeat</keyword>
<feature type="compositionally biased region" description="Polar residues" evidence="2">
    <location>
        <begin position="648"/>
        <end position="659"/>
    </location>
</feature>
<feature type="compositionally biased region" description="Polar residues" evidence="2">
    <location>
        <begin position="780"/>
        <end position="797"/>
    </location>
</feature>
<feature type="region of interest" description="Disordered" evidence="2">
    <location>
        <begin position="772"/>
        <end position="797"/>
    </location>
</feature>
<dbReference type="EMBL" id="JANBPK010000762">
    <property type="protein sequence ID" value="KAJ2932715.1"/>
    <property type="molecule type" value="Genomic_DNA"/>
</dbReference>
<feature type="compositionally biased region" description="Basic and acidic residues" evidence="2">
    <location>
        <begin position="979"/>
        <end position="996"/>
    </location>
</feature>
<feature type="region of interest" description="Disordered" evidence="2">
    <location>
        <begin position="948"/>
        <end position="996"/>
    </location>
</feature>
<dbReference type="PANTHER" id="PTHR10039">
    <property type="entry name" value="AMELOGENIN"/>
    <property type="match status" value="1"/>
</dbReference>
<evidence type="ECO:0000313" key="4">
    <source>
        <dbReference type="EMBL" id="KAJ2932715.1"/>
    </source>
</evidence>
<dbReference type="Pfam" id="PF24883">
    <property type="entry name" value="NPHP3_N"/>
    <property type="match status" value="1"/>
</dbReference>
<feature type="domain" description="Nephrocystin 3-like N-terminal" evidence="3">
    <location>
        <begin position="18"/>
        <end position="165"/>
    </location>
</feature>
<evidence type="ECO:0000259" key="3">
    <source>
        <dbReference type="Pfam" id="PF24883"/>
    </source>
</evidence>
<keyword evidence="5" id="KW-1185">Reference proteome</keyword>
<organism evidence="4 5">
    <name type="scientific">Candolleomyces eurysporus</name>
    <dbReference type="NCBI Taxonomy" id="2828524"/>
    <lineage>
        <taxon>Eukaryota</taxon>
        <taxon>Fungi</taxon>
        <taxon>Dikarya</taxon>
        <taxon>Basidiomycota</taxon>
        <taxon>Agaricomycotina</taxon>
        <taxon>Agaricomycetes</taxon>
        <taxon>Agaricomycetidae</taxon>
        <taxon>Agaricales</taxon>
        <taxon>Agaricineae</taxon>
        <taxon>Psathyrellaceae</taxon>
        <taxon>Candolleomyces</taxon>
    </lineage>
</organism>
<dbReference type="PANTHER" id="PTHR10039:SF14">
    <property type="entry name" value="NACHT DOMAIN-CONTAINING PROTEIN"/>
    <property type="match status" value="1"/>
</dbReference>
<dbReference type="AlphaFoldDB" id="A0A9W8JDH4"/>
<gene>
    <name evidence="4" type="ORF">H1R20_g4380</name>
</gene>
<comment type="caution">
    <text evidence="4">The sequence shown here is derived from an EMBL/GenBank/DDBJ whole genome shotgun (WGS) entry which is preliminary data.</text>
</comment>
<name>A0A9W8JDH4_9AGAR</name>
<dbReference type="InterPro" id="IPR056884">
    <property type="entry name" value="NPHP3-like_N"/>
</dbReference>
<reference evidence="4" key="1">
    <citation type="submission" date="2022-06" db="EMBL/GenBank/DDBJ databases">
        <title>Genome Sequence of Candolleomyces eurysporus.</title>
        <authorList>
            <person name="Buettner E."/>
        </authorList>
    </citation>
    <scope>NUCLEOTIDE SEQUENCE</scope>
    <source>
        <strain evidence="4">VTCC 930004</strain>
    </source>
</reference>
<protein>
    <recommendedName>
        <fullName evidence="3">Nephrocystin 3-like N-terminal domain-containing protein</fullName>
    </recommendedName>
</protein>
<dbReference type="OrthoDB" id="163438at2759"/>
<proteinExistence type="predicted"/>
<sequence>MVQVVKKVTAWTADNISAAGEPHIFWMHGYIGSGKSAVSQEVNMGKRSEIWRLATTLASQMVAVIPQTEPFVRAAVKARPALLRPDQADISLSHTRSQMQYLVYAPFKAAVQEAAVALAGRPFLIVLDGLDQCDNKDEVKELIEGMLTFFNDNPLIPLRVFITSRVEEHIQSHLNVPGVCLDNLADHCSDHDIDIFLDILFHRVTLRNAVIRAYTLEHGKWPPPNDTRKLVQHIGGSFIFASAVFKFIMGSTREALEMNPGLDGLYEQTLARSEHLPLFSDIISTIPLLNAPLPTSGIAELLGISTDEVVNVLVNLGAIIKVPGTDDIPVTFFHTSLRDFLTTQSRSGRFFAHPQGHVRLFLRCLQCELVYRQHGVGSLTNRSQRSPAAAYALRYSVVHLNQAEGLFESAESDFAIQLCRRTLELNPGAPELIEQLARVQVQARSAECSTDTPQHLQLPFKLRAIGEVSDSHSDSQQTPVNHRLACFAAVDAHEHIESCQTDIVRAMGSPNTPMVVLAGFNEGLIAEDMGMLLQEIHIVSSESLTLEQHVLDAVGKACSPFPSMISMPHGKTIRPPVFNADGKSVNFEDLIPHPSPSHLRLNIALDKGQTLAGHGSGDHHDQPPSDNPQDGGSGGEPSRRLPTEGHIVSTSQSGVTRGNSGDDPGEEGSRDDEHTQPPQGPPVPGDDGATQRPYNIRFDIKAVIFQPPPGDGRLQTLQLIGDFNFQVTPGRTSSVHFTKMRCQALSNPSAAYRYSQRHLKILIDSYSHEWDLSKHKPKSTPASDGQVKQNKSEKTGQQMMSKVGFSFPFKGTAEFSRTTTGEDSTSDESIRFKSRIIQQEDQGVFWWTFHVDDEHAKELGIELGEDHLPSAEMSVLQASAGTPNQSLDRMSVEIASFWSLLGKGNGKWISYSQQDPPPTWYSNICQVVSIDLPPGDAKHAAELHVQPDTPTQQISIPLPPSSITPEMAVMTNGDEGQEEEKRLYTRHRILPDRANS</sequence>
<evidence type="ECO:0000313" key="5">
    <source>
        <dbReference type="Proteomes" id="UP001140091"/>
    </source>
</evidence>
<feature type="non-terminal residue" evidence="4">
    <location>
        <position position="1"/>
    </location>
</feature>
<feature type="region of interest" description="Disordered" evidence="2">
    <location>
        <begin position="609"/>
        <end position="692"/>
    </location>
</feature>
<dbReference type="Proteomes" id="UP001140091">
    <property type="component" value="Unassembled WGS sequence"/>
</dbReference>
<evidence type="ECO:0000256" key="1">
    <source>
        <dbReference type="ARBA" id="ARBA00022737"/>
    </source>
</evidence>
<evidence type="ECO:0000256" key="2">
    <source>
        <dbReference type="SAM" id="MobiDB-lite"/>
    </source>
</evidence>
<accession>A0A9W8JDH4</accession>